<keyword evidence="15" id="KW-1185">Reference proteome</keyword>
<evidence type="ECO:0000256" key="3">
    <source>
        <dbReference type="ARBA" id="ARBA00005760"/>
    </source>
</evidence>
<dbReference type="GO" id="GO:0015031">
    <property type="term" value="P:protein transport"/>
    <property type="evidence" value="ECO:0007669"/>
    <property type="project" value="UniProtKB-KW"/>
</dbReference>
<organism evidence="14 15">
    <name type="scientific">Apostasia shenzhenica</name>
    <dbReference type="NCBI Taxonomy" id="1088818"/>
    <lineage>
        <taxon>Eukaryota</taxon>
        <taxon>Viridiplantae</taxon>
        <taxon>Streptophyta</taxon>
        <taxon>Embryophyta</taxon>
        <taxon>Tracheophyta</taxon>
        <taxon>Spermatophyta</taxon>
        <taxon>Magnoliopsida</taxon>
        <taxon>Liliopsida</taxon>
        <taxon>Asparagales</taxon>
        <taxon>Orchidaceae</taxon>
        <taxon>Apostasioideae</taxon>
        <taxon>Apostasia</taxon>
    </lineage>
</organism>
<keyword evidence="8" id="KW-1133">Transmembrane helix</keyword>
<evidence type="ECO:0000256" key="7">
    <source>
        <dbReference type="ARBA" id="ARBA00022927"/>
    </source>
</evidence>
<evidence type="ECO:0000256" key="9">
    <source>
        <dbReference type="ARBA" id="ARBA00023010"/>
    </source>
</evidence>
<dbReference type="GO" id="GO:0070762">
    <property type="term" value="C:nuclear pore transmembrane ring"/>
    <property type="evidence" value="ECO:0007669"/>
    <property type="project" value="TreeGrafter"/>
</dbReference>
<keyword evidence="5" id="KW-0812">Transmembrane</keyword>
<evidence type="ECO:0000256" key="11">
    <source>
        <dbReference type="ARBA" id="ARBA00023136"/>
    </source>
</evidence>
<keyword evidence="6" id="KW-0509">mRNA transport</keyword>
<dbReference type="GO" id="GO:0031965">
    <property type="term" value="C:nuclear membrane"/>
    <property type="evidence" value="ECO:0007669"/>
    <property type="project" value="UniProtKB-SubCell"/>
</dbReference>
<feature type="compositionally biased region" description="Low complexity" evidence="13">
    <location>
        <begin position="1"/>
        <end position="30"/>
    </location>
</feature>
<dbReference type="OrthoDB" id="67850at2759"/>
<dbReference type="STRING" id="1088818.A0A2I0B5B8"/>
<dbReference type="GO" id="GO:0051028">
    <property type="term" value="P:mRNA transport"/>
    <property type="evidence" value="ECO:0007669"/>
    <property type="project" value="UniProtKB-KW"/>
</dbReference>
<reference evidence="14 15" key="1">
    <citation type="journal article" date="2017" name="Nature">
        <title>The Apostasia genome and the evolution of orchids.</title>
        <authorList>
            <person name="Zhang G.Q."/>
            <person name="Liu K.W."/>
            <person name="Li Z."/>
            <person name="Lohaus R."/>
            <person name="Hsiao Y.Y."/>
            <person name="Niu S.C."/>
            <person name="Wang J.Y."/>
            <person name="Lin Y.C."/>
            <person name="Xu Q."/>
            <person name="Chen L.J."/>
            <person name="Yoshida K."/>
            <person name="Fujiwara S."/>
            <person name="Wang Z.W."/>
            <person name="Zhang Y.Q."/>
            <person name="Mitsuda N."/>
            <person name="Wang M."/>
            <person name="Liu G.H."/>
            <person name="Pecoraro L."/>
            <person name="Huang H.X."/>
            <person name="Xiao X.J."/>
            <person name="Lin M."/>
            <person name="Wu X.Y."/>
            <person name="Wu W.L."/>
            <person name="Chen Y.Y."/>
            <person name="Chang S.B."/>
            <person name="Sakamoto S."/>
            <person name="Ohme-Takagi M."/>
            <person name="Yagi M."/>
            <person name="Zeng S.J."/>
            <person name="Shen C.Y."/>
            <person name="Yeh C.M."/>
            <person name="Luo Y.B."/>
            <person name="Tsai W.C."/>
            <person name="Van de Peer Y."/>
            <person name="Liu Z.J."/>
        </authorList>
    </citation>
    <scope>NUCLEOTIDE SEQUENCE [LARGE SCALE GENOMIC DNA]</scope>
    <source>
        <strain evidence="15">cv. Shenzhen</strain>
        <tissue evidence="14">Stem</tissue>
    </source>
</reference>
<evidence type="ECO:0000256" key="5">
    <source>
        <dbReference type="ARBA" id="ARBA00022692"/>
    </source>
</evidence>
<keyword evidence="12" id="KW-0539">Nucleus</keyword>
<protein>
    <submittedName>
        <fullName evidence="14">Uncharacterized protein</fullName>
    </submittedName>
</protein>
<evidence type="ECO:0000313" key="15">
    <source>
        <dbReference type="Proteomes" id="UP000236161"/>
    </source>
</evidence>
<name>A0A2I0B5B8_9ASPA</name>
<proteinExistence type="inferred from homology"/>
<evidence type="ECO:0000256" key="2">
    <source>
        <dbReference type="ARBA" id="ARBA00004567"/>
    </source>
</evidence>
<dbReference type="Proteomes" id="UP000236161">
    <property type="component" value="Unassembled WGS sequence"/>
</dbReference>
<keyword evidence="10" id="KW-0906">Nuclear pore complex</keyword>
<evidence type="ECO:0000256" key="8">
    <source>
        <dbReference type="ARBA" id="ARBA00022989"/>
    </source>
</evidence>
<dbReference type="PANTHER" id="PTHR13269:SF6">
    <property type="entry name" value="NUCLEOPORIN NDC1"/>
    <property type="match status" value="1"/>
</dbReference>
<dbReference type="GO" id="GO:0006999">
    <property type="term" value="P:nuclear pore organization"/>
    <property type="evidence" value="ECO:0007669"/>
    <property type="project" value="TreeGrafter"/>
</dbReference>
<evidence type="ECO:0000256" key="13">
    <source>
        <dbReference type="SAM" id="MobiDB-lite"/>
    </source>
</evidence>
<dbReference type="InterPro" id="IPR019049">
    <property type="entry name" value="Nucleoporin_prot_Ndc1/Nup"/>
</dbReference>
<comment type="similarity">
    <text evidence="3">Belongs to the NDC1 family.</text>
</comment>
<evidence type="ECO:0000256" key="12">
    <source>
        <dbReference type="ARBA" id="ARBA00023242"/>
    </source>
</evidence>
<feature type="region of interest" description="Disordered" evidence="13">
    <location>
        <begin position="1"/>
        <end position="56"/>
    </location>
</feature>
<evidence type="ECO:0000256" key="1">
    <source>
        <dbReference type="ARBA" id="ARBA00004232"/>
    </source>
</evidence>
<gene>
    <name evidence="14" type="ORF">AXF42_Ash007784</name>
</gene>
<keyword evidence="11" id="KW-0472">Membrane</keyword>
<keyword evidence="9" id="KW-0811">Translocation</keyword>
<sequence length="215" mass="23616">MFTATSSASSPPTPSRCSSPSTTSTSSNPSSPNPPLAQRRFAASSTPRPPRLRRDHAAVDLLGRRPVLDGFDLLELRRSGGEGDHVSEGDGDAGEDLSKLVPQGRLHRLRLQYPPPNLVGPASIRWATSNVAKHEGPVAIVSRKRGGILYSIAYAMADILRTSIYQIVSAFQAEMQEHAKRSTLEKNWIADGKPLYGTRENIIQKLHQFLEYRAY</sequence>
<accession>A0A2I0B5B8</accession>
<dbReference type="PANTHER" id="PTHR13269">
    <property type="entry name" value="NUCLEOPORIN NDC1"/>
    <property type="match status" value="1"/>
</dbReference>
<evidence type="ECO:0000313" key="14">
    <source>
        <dbReference type="EMBL" id="PKA62988.1"/>
    </source>
</evidence>
<evidence type="ECO:0000256" key="6">
    <source>
        <dbReference type="ARBA" id="ARBA00022816"/>
    </source>
</evidence>
<evidence type="ECO:0000256" key="4">
    <source>
        <dbReference type="ARBA" id="ARBA00022448"/>
    </source>
</evidence>
<evidence type="ECO:0000256" key="10">
    <source>
        <dbReference type="ARBA" id="ARBA00023132"/>
    </source>
</evidence>
<comment type="subcellular location">
    <subcellularLocation>
        <location evidence="1">Nucleus membrane</location>
        <topology evidence="1">Multi-pass membrane protein</topology>
    </subcellularLocation>
    <subcellularLocation>
        <location evidence="2">Nucleus</location>
        <location evidence="2">Nuclear pore complex</location>
    </subcellularLocation>
</comment>
<dbReference type="EMBL" id="KZ451911">
    <property type="protein sequence ID" value="PKA62988.1"/>
    <property type="molecule type" value="Genomic_DNA"/>
</dbReference>
<dbReference type="AlphaFoldDB" id="A0A2I0B5B8"/>
<keyword evidence="4" id="KW-0813">Transport</keyword>
<keyword evidence="7" id="KW-0653">Protein transport</keyword>
<dbReference type="GO" id="GO:0030674">
    <property type="term" value="F:protein-macromolecule adaptor activity"/>
    <property type="evidence" value="ECO:0007669"/>
    <property type="project" value="TreeGrafter"/>
</dbReference>